<dbReference type="OrthoDB" id="1734503at2"/>
<evidence type="ECO:0000313" key="1">
    <source>
        <dbReference type="EMBL" id="SHJ39501.1"/>
    </source>
</evidence>
<dbReference type="AlphaFoldDB" id="A0A1M6IYH2"/>
<proteinExistence type="predicted"/>
<name>A0A1M6IYH2_PSEXY</name>
<keyword evidence="2" id="KW-1185">Reference proteome</keyword>
<sequence>MVTLFNRKKLYEDYSSMEIARITELLKANSISYETRTKRNQSNFDMALHSSMTTSIGNGGAYSGGQAIGNLTFLYKIYVSRADYEKAKKLIEE</sequence>
<dbReference type="EMBL" id="FQYQ01000020">
    <property type="protein sequence ID" value="SHJ39501.1"/>
    <property type="molecule type" value="Genomic_DNA"/>
</dbReference>
<protein>
    <recommendedName>
        <fullName evidence="3">Signal transducing protein</fullName>
    </recommendedName>
</protein>
<organism evidence="1 2">
    <name type="scientific">Pseudobutyrivibrio xylanivorans DSM 14809</name>
    <dbReference type="NCBI Taxonomy" id="1123012"/>
    <lineage>
        <taxon>Bacteria</taxon>
        <taxon>Bacillati</taxon>
        <taxon>Bacillota</taxon>
        <taxon>Clostridia</taxon>
        <taxon>Lachnospirales</taxon>
        <taxon>Lachnospiraceae</taxon>
        <taxon>Pseudobutyrivibrio</taxon>
    </lineage>
</organism>
<evidence type="ECO:0008006" key="3">
    <source>
        <dbReference type="Google" id="ProtNLM"/>
    </source>
</evidence>
<accession>A0A1M6IYH2</accession>
<gene>
    <name evidence="1" type="ORF">SAMN02745725_02446</name>
</gene>
<evidence type="ECO:0000313" key="2">
    <source>
        <dbReference type="Proteomes" id="UP000184185"/>
    </source>
</evidence>
<reference evidence="1 2" key="1">
    <citation type="submission" date="2016-11" db="EMBL/GenBank/DDBJ databases">
        <authorList>
            <person name="Jaros S."/>
            <person name="Januszkiewicz K."/>
            <person name="Wedrychowicz H."/>
        </authorList>
    </citation>
    <scope>NUCLEOTIDE SEQUENCE [LARGE SCALE GENOMIC DNA]</scope>
    <source>
        <strain evidence="1 2">DSM 14809</strain>
    </source>
</reference>
<dbReference type="RefSeq" id="WP_072918458.1">
    <property type="nucleotide sequence ID" value="NZ_FQYQ01000020.1"/>
</dbReference>
<dbReference type="Proteomes" id="UP000184185">
    <property type="component" value="Unassembled WGS sequence"/>
</dbReference>